<comment type="similarity">
    <text evidence="4">Belongs to the N-acetylmuramoyl-L-alanine amidase 2 family.</text>
</comment>
<evidence type="ECO:0000313" key="14">
    <source>
        <dbReference type="EMBL" id="MDL5032743.1"/>
    </source>
</evidence>
<sequence>MTAPDGSAVSAAWSGGWLRAARAVPSPNFGPRPGAERPSLVVLHSISLPAGVYGGPEIEALFTNCLDCSAHPGFEALRGLEVSAHFLIRRDGELVQFVSTDERAWHAGQSRFRGRDRCNDFSIGIELEGLEGGVFEDAQYGVLRGLMQALGERYALDAVVGHEHIAPGRKADPGPGFDWPRLRRQLGWEARLFPFV</sequence>
<comment type="catalytic activity">
    <reaction evidence="1">
        <text>Hydrolyzes the link between N-acetylmuramoyl residues and L-amino acid residues in certain cell-wall glycopeptides.</text>
        <dbReference type="EC" id="3.5.1.28"/>
    </reaction>
</comment>
<reference evidence="14 15" key="1">
    <citation type="submission" date="2023-06" db="EMBL/GenBank/DDBJ databases">
        <title>Pelomonas sp. APW6 16S ribosomal RNA gene genome sequencing and assembly.</title>
        <authorList>
            <person name="Woo H."/>
        </authorList>
    </citation>
    <scope>NUCLEOTIDE SEQUENCE [LARGE SCALE GENOMIC DNA]</scope>
    <source>
        <strain evidence="14 15">APW6</strain>
    </source>
</reference>
<dbReference type="PANTHER" id="PTHR30417">
    <property type="entry name" value="N-ACETYLMURAMOYL-L-ALANINE AMIDASE AMID"/>
    <property type="match status" value="1"/>
</dbReference>
<dbReference type="RefSeq" id="WP_285982820.1">
    <property type="nucleotide sequence ID" value="NZ_JASVDS010000003.1"/>
</dbReference>
<keyword evidence="6" id="KW-0963">Cytoplasm</keyword>
<evidence type="ECO:0000256" key="1">
    <source>
        <dbReference type="ARBA" id="ARBA00001561"/>
    </source>
</evidence>
<organism evidence="14 15">
    <name type="scientific">Roseateles subflavus</name>
    <dbReference type="NCBI Taxonomy" id="3053353"/>
    <lineage>
        <taxon>Bacteria</taxon>
        <taxon>Pseudomonadati</taxon>
        <taxon>Pseudomonadota</taxon>
        <taxon>Betaproteobacteria</taxon>
        <taxon>Burkholderiales</taxon>
        <taxon>Sphaerotilaceae</taxon>
        <taxon>Roseateles</taxon>
    </lineage>
</organism>
<proteinExistence type="inferred from homology"/>
<dbReference type="Pfam" id="PF01510">
    <property type="entry name" value="Amidase_2"/>
    <property type="match status" value="1"/>
</dbReference>
<evidence type="ECO:0000256" key="4">
    <source>
        <dbReference type="ARBA" id="ARBA00007553"/>
    </source>
</evidence>
<keyword evidence="10" id="KW-0961">Cell wall biogenesis/degradation</keyword>
<keyword evidence="8 14" id="KW-0378">Hydrolase</keyword>
<dbReference type="NCBIfam" id="NF008758">
    <property type="entry name" value="PRK11789.1"/>
    <property type="match status" value="1"/>
</dbReference>
<dbReference type="Proteomes" id="UP001238603">
    <property type="component" value="Unassembled WGS sequence"/>
</dbReference>
<evidence type="ECO:0000256" key="6">
    <source>
        <dbReference type="ARBA" id="ARBA00022490"/>
    </source>
</evidence>
<dbReference type="GO" id="GO:0008745">
    <property type="term" value="F:N-acetylmuramoyl-L-alanine amidase activity"/>
    <property type="evidence" value="ECO:0007669"/>
    <property type="project" value="UniProtKB-EC"/>
</dbReference>
<gene>
    <name evidence="14" type="primary">ampD</name>
    <name evidence="14" type="ORF">QRD43_12590</name>
</gene>
<evidence type="ECO:0000256" key="12">
    <source>
        <dbReference type="ARBA" id="ARBA00042615"/>
    </source>
</evidence>
<dbReference type="CDD" id="cd06583">
    <property type="entry name" value="PGRP"/>
    <property type="match status" value="1"/>
</dbReference>
<evidence type="ECO:0000256" key="10">
    <source>
        <dbReference type="ARBA" id="ARBA00023316"/>
    </source>
</evidence>
<evidence type="ECO:0000259" key="13">
    <source>
        <dbReference type="SMART" id="SM00644"/>
    </source>
</evidence>
<evidence type="ECO:0000256" key="2">
    <source>
        <dbReference type="ARBA" id="ARBA00001947"/>
    </source>
</evidence>
<comment type="subcellular location">
    <subcellularLocation>
        <location evidence="3">Cytoplasm</location>
    </subcellularLocation>
</comment>
<name>A0ABT7LIP6_9BURK</name>
<keyword evidence="7" id="KW-0479">Metal-binding</keyword>
<keyword evidence="9" id="KW-0862">Zinc</keyword>
<evidence type="ECO:0000256" key="5">
    <source>
        <dbReference type="ARBA" id="ARBA00011901"/>
    </source>
</evidence>
<comment type="caution">
    <text evidence="14">The sequence shown here is derived from an EMBL/GenBank/DDBJ whole genome shotgun (WGS) entry which is preliminary data.</text>
</comment>
<dbReference type="Gene3D" id="3.40.80.10">
    <property type="entry name" value="Peptidoglycan recognition protein-like"/>
    <property type="match status" value="1"/>
</dbReference>
<dbReference type="InterPro" id="IPR002502">
    <property type="entry name" value="Amidase_domain"/>
</dbReference>
<dbReference type="SUPFAM" id="SSF55846">
    <property type="entry name" value="N-acetylmuramoyl-L-alanine amidase-like"/>
    <property type="match status" value="1"/>
</dbReference>
<evidence type="ECO:0000313" key="15">
    <source>
        <dbReference type="Proteomes" id="UP001238603"/>
    </source>
</evidence>
<dbReference type="InterPro" id="IPR051206">
    <property type="entry name" value="NAMLAA_amidase_2"/>
</dbReference>
<accession>A0ABT7LIP6</accession>
<dbReference type="SMART" id="SM00644">
    <property type="entry name" value="Ami_2"/>
    <property type="match status" value="1"/>
</dbReference>
<keyword evidence="15" id="KW-1185">Reference proteome</keyword>
<evidence type="ECO:0000256" key="8">
    <source>
        <dbReference type="ARBA" id="ARBA00022801"/>
    </source>
</evidence>
<dbReference type="InterPro" id="IPR036505">
    <property type="entry name" value="Amidase/PGRP_sf"/>
</dbReference>
<evidence type="ECO:0000256" key="11">
    <source>
        <dbReference type="ARBA" id="ARBA00039257"/>
    </source>
</evidence>
<evidence type="ECO:0000256" key="3">
    <source>
        <dbReference type="ARBA" id="ARBA00004496"/>
    </source>
</evidence>
<feature type="domain" description="N-acetylmuramoyl-L-alanine amidase" evidence="13">
    <location>
        <begin position="26"/>
        <end position="174"/>
    </location>
</feature>
<comment type="cofactor">
    <cofactor evidence="2">
        <name>Zn(2+)</name>
        <dbReference type="ChEBI" id="CHEBI:29105"/>
    </cofactor>
</comment>
<protein>
    <recommendedName>
        <fullName evidence="11">1,6-anhydro-N-acetylmuramyl-L-alanine amidase AmpD</fullName>
        <ecNumber evidence="5">3.5.1.28</ecNumber>
    </recommendedName>
    <alternativeName>
        <fullName evidence="12">N-acetylmuramoyl-L-alanine amidase</fullName>
    </alternativeName>
</protein>
<dbReference type="PANTHER" id="PTHR30417:SF4">
    <property type="entry name" value="1,6-ANHYDRO-N-ACETYLMURAMYL-L-ALANINE AMIDASE AMPD"/>
    <property type="match status" value="1"/>
</dbReference>
<dbReference type="EC" id="3.5.1.28" evidence="5"/>
<evidence type="ECO:0000256" key="9">
    <source>
        <dbReference type="ARBA" id="ARBA00022833"/>
    </source>
</evidence>
<evidence type="ECO:0000256" key="7">
    <source>
        <dbReference type="ARBA" id="ARBA00022723"/>
    </source>
</evidence>
<dbReference type="EMBL" id="JASVDS010000003">
    <property type="protein sequence ID" value="MDL5032743.1"/>
    <property type="molecule type" value="Genomic_DNA"/>
</dbReference>